<dbReference type="OMA" id="SETAYEC"/>
<dbReference type="Gene3D" id="2.60.120.200">
    <property type="match status" value="1"/>
</dbReference>
<organism evidence="5 6">
    <name type="scientific">Acanthaster planci</name>
    <name type="common">Crown-of-thorns starfish</name>
    <dbReference type="NCBI Taxonomy" id="133434"/>
    <lineage>
        <taxon>Eukaryota</taxon>
        <taxon>Metazoa</taxon>
        <taxon>Echinodermata</taxon>
        <taxon>Eleutherozoa</taxon>
        <taxon>Asterozoa</taxon>
        <taxon>Asteroidea</taxon>
        <taxon>Valvatacea</taxon>
        <taxon>Valvatida</taxon>
        <taxon>Acanthasteridae</taxon>
        <taxon>Acanthaster</taxon>
    </lineage>
</organism>
<proteinExistence type="predicted"/>
<keyword evidence="2" id="KW-0812">Transmembrane</keyword>
<dbReference type="SMART" id="SM00137">
    <property type="entry name" value="MAM"/>
    <property type="match status" value="1"/>
</dbReference>
<evidence type="ECO:0000313" key="6">
    <source>
        <dbReference type="RefSeq" id="XP_022088565.1"/>
    </source>
</evidence>
<feature type="compositionally biased region" description="Basic and acidic residues" evidence="1">
    <location>
        <begin position="321"/>
        <end position="330"/>
    </location>
</feature>
<protein>
    <submittedName>
        <fullName evidence="6">Uncharacterized protein LOC110978129 isoform X1</fullName>
    </submittedName>
</protein>
<dbReference type="OrthoDB" id="412155at2759"/>
<dbReference type="PROSITE" id="PS50060">
    <property type="entry name" value="MAM_2"/>
    <property type="match status" value="1"/>
</dbReference>
<dbReference type="RefSeq" id="XP_022088565.1">
    <property type="nucleotide sequence ID" value="XM_022232873.1"/>
</dbReference>
<feature type="signal peptide" evidence="3">
    <location>
        <begin position="1"/>
        <end position="28"/>
    </location>
</feature>
<dbReference type="AlphaFoldDB" id="A0A8B7Y890"/>
<evidence type="ECO:0000259" key="4">
    <source>
        <dbReference type="PROSITE" id="PS50060"/>
    </source>
</evidence>
<dbReference type="PANTHER" id="PTHR23282">
    <property type="entry name" value="APICAL ENDOSOMAL GLYCOPROTEIN PRECURSOR"/>
    <property type="match status" value="1"/>
</dbReference>
<feature type="compositionally biased region" description="Basic and acidic residues" evidence="1">
    <location>
        <begin position="660"/>
        <end position="669"/>
    </location>
</feature>
<dbReference type="SUPFAM" id="SSF49899">
    <property type="entry name" value="Concanavalin A-like lectins/glucanases"/>
    <property type="match status" value="1"/>
</dbReference>
<dbReference type="InterPro" id="IPR000998">
    <property type="entry name" value="MAM_dom"/>
</dbReference>
<dbReference type="PANTHER" id="PTHR23282:SF101">
    <property type="entry name" value="MAM DOMAIN-CONTAINING PROTEIN"/>
    <property type="match status" value="1"/>
</dbReference>
<keyword evidence="2" id="KW-1133">Transmembrane helix</keyword>
<evidence type="ECO:0000256" key="3">
    <source>
        <dbReference type="SAM" id="SignalP"/>
    </source>
</evidence>
<name>A0A8B7Y890_ACAPL</name>
<feature type="transmembrane region" description="Helical" evidence="2">
    <location>
        <begin position="253"/>
        <end position="275"/>
    </location>
</feature>
<dbReference type="CDD" id="cd06263">
    <property type="entry name" value="MAM"/>
    <property type="match status" value="1"/>
</dbReference>
<reference evidence="6" key="1">
    <citation type="submission" date="2025-08" db="UniProtKB">
        <authorList>
            <consortium name="RefSeq"/>
        </authorList>
    </citation>
    <scope>IDENTIFICATION</scope>
</reference>
<feature type="compositionally biased region" description="Polar residues" evidence="1">
    <location>
        <begin position="494"/>
        <end position="513"/>
    </location>
</feature>
<evidence type="ECO:0000313" key="5">
    <source>
        <dbReference type="Proteomes" id="UP000694845"/>
    </source>
</evidence>
<dbReference type="InterPro" id="IPR013320">
    <property type="entry name" value="ConA-like_dom_sf"/>
</dbReference>
<feature type="region of interest" description="Disordered" evidence="1">
    <location>
        <begin position="379"/>
        <end position="398"/>
    </location>
</feature>
<feature type="domain" description="MAM" evidence="4">
    <location>
        <begin position="34"/>
        <end position="196"/>
    </location>
</feature>
<feature type="region of interest" description="Disordered" evidence="1">
    <location>
        <begin position="321"/>
        <end position="343"/>
    </location>
</feature>
<keyword evidence="5" id="KW-1185">Reference proteome</keyword>
<dbReference type="GO" id="GO:0016020">
    <property type="term" value="C:membrane"/>
    <property type="evidence" value="ECO:0007669"/>
    <property type="project" value="InterPro"/>
</dbReference>
<feature type="chain" id="PRO_5034102834" evidence="3">
    <location>
        <begin position="29"/>
        <end position="669"/>
    </location>
</feature>
<evidence type="ECO:0000256" key="1">
    <source>
        <dbReference type="SAM" id="MobiDB-lite"/>
    </source>
</evidence>
<dbReference type="Proteomes" id="UP000694845">
    <property type="component" value="Unplaced"/>
</dbReference>
<sequence>MLQDTMELLWRVCVTWIMSLLFVHSAFSTSKVLYSCTFEDVSSCWLNVEAARLTWMIGGHRTDPSGQGPPADHTWGTEVGKYVYTRSEDKVVGTPLVRKLTSAHFQLAIGEGVLSFYFFLWGSPGNTLNVYAECNSDMSLIWGYGSSTGLMNSWTRAEALVLCNDSFTIIFQSIHNFNNSFIAVDDITLNGKETDSLVSVKTPTTGTNVATEDVVKEPSVTPDVTSESPQVHMNTMPTGGVYNQPQGTMTLSIILFLLALLFMIVSLTVHCYIWHKRKKCAVRMRTKQINVHNSGYSCPVHSTHLPKVVVHSEDYKMPTTRKSELKHGLQAEKPSVKSTESGTVANGGLPSSIALPILRGRSKTVPNKRSFEHYEAIEMGSDSDEDSEKGKRVLSATGNKRKKGFVGKARHFTRSNSLPTSPGNDFYESIDHSRINPAPLAYQVTDLLPSLSSTNTLVDELQDTRSSIGSIPSIQSNHLKPPMLYDNLERKSPLLSQPSRHSPTSSNYTPPSLLNLSGSQCNVASLYDTVSTSQADASSLSSYDTPTVHMDSSPQVNPFFQSVQPSEMYNALNRHPRPNTPPVIGDGSLTPSPPSPAVFRPSAYQMPQPKPKDCPPQQNEYHTLDPDAISDTSFEKPVSVDSETAYESPQTKTLQQVKSESSHDYEDLD</sequence>
<accession>A0A8B7Y890</accession>
<keyword evidence="2" id="KW-0472">Membrane</keyword>
<dbReference type="InterPro" id="IPR051560">
    <property type="entry name" value="MAM_domain-containing"/>
</dbReference>
<feature type="region of interest" description="Disordered" evidence="1">
    <location>
        <begin position="537"/>
        <end position="669"/>
    </location>
</feature>
<feature type="compositionally biased region" description="Polar residues" evidence="1">
    <location>
        <begin position="550"/>
        <end position="567"/>
    </location>
</feature>
<gene>
    <name evidence="6" type="primary">LOC110978129</name>
</gene>
<feature type="compositionally biased region" description="Polar residues" evidence="1">
    <location>
        <begin position="641"/>
        <end position="659"/>
    </location>
</feature>
<evidence type="ECO:0000256" key="2">
    <source>
        <dbReference type="SAM" id="Phobius"/>
    </source>
</evidence>
<dbReference type="KEGG" id="aplc:110978129"/>
<feature type="region of interest" description="Disordered" evidence="1">
    <location>
        <begin position="493"/>
        <end position="513"/>
    </location>
</feature>
<dbReference type="Pfam" id="PF00629">
    <property type="entry name" value="MAM"/>
    <property type="match status" value="1"/>
</dbReference>
<keyword evidence="3" id="KW-0732">Signal</keyword>
<dbReference type="GeneID" id="110978129"/>